<dbReference type="Proteomes" id="UP001341840">
    <property type="component" value="Unassembled WGS sequence"/>
</dbReference>
<evidence type="ECO:0000313" key="2">
    <source>
        <dbReference type="Proteomes" id="UP001341840"/>
    </source>
</evidence>
<reference evidence="1 2" key="1">
    <citation type="journal article" date="2023" name="Plants (Basel)">
        <title>Bridging the Gap: Combining Genomics and Transcriptomics Approaches to Understand Stylosanthes scabra, an Orphan Legume from the Brazilian Caatinga.</title>
        <authorList>
            <person name="Ferreira-Neto J.R.C."/>
            <person name="da Silva M.D."/>
            <person name="Binneck E."/>
            <person name="de Melo N.F."/>
            <person name="da Silva R.H."/>
            <person name="de Melo A.L.T.M."/>
            <person name="Pandolfi V."/>
            <person name="Bustamante F.O."/>
            <person name="Brasileiro-Vidal A.C."/>
            <person name="Benko-Iseppon A.M."/>
        </authorList>
    </citation>
    <scope>NUCLEOTIDE SEQUENCE [LARGE SCALE GENOMIC DNA]</scope>
    <source>
        <tissue evidence="1">Leaves</tissue>
    </source>
</reference>
<dbReference type="EMBL" id="JASCZI010271863">
    <property type="protein sequence ID" value="MED6215782.1"/>
    <property type="molecule type" value="Genomic_DNA"/>
</dbReference>
<organism evidence="1 2">
    <name type="scientific">Stylosanthes scabra</name>
    <dbReference type="NCBI Taxonomy" id="79078"/>
    <lineage>
        <taxon>Eukaryota</taxon>
        <taxon>Viridiplantae</taxon>
        <taxon>Streptophyta</taxon>
        <taxon>Embryophyta</taxon>
        <taxon>Tracheophyta</taxon>
        <taxon>Spermatophyta</taxon>
        <taxon>Magnoliopsida</taxon>
        <taxon>eudicotyledons</taxon>
        <taxon>Gunneridae</taxon>
        <taxon>Pentapetalae</taxon>
        <taxon>rosids</taxon>
        <taxon>fabids</taxon>
        <taxon>Fabales</taxon>
        <taxon>Fabaceae</taxon>
        <taxon>Papilionoideae</taxon>
        <taxon>50 kb inversion clade</taxon>
        <taxon>dalbergioids sensu lato</taxon>
        <taxon>Dalbergieae</taxon>
        <taxon>Pterocarpus clade</taxon>
        <taxon>Stylosanthes</taxon>
    </lineage>
</organism>
<evidence type="ECO:0000313" key="1">
    <source>
        <dbReference type="EMBL" id="MED6215782.1"/>
    </source>
</evidence>
<comment type="caution">
    <text evidence="1">The sequence shown here is derived from an EMBL/GenBank/DDBJ whole genome shotgun (WGS) entry which is preliminary data.</text>
</comment>
<name>A0ABU6Z1H2_9FABA</name>
<protein>
    <submittedName>
        <fullName evidence="1">Uncharacterized protein</fullName>
    </submittedName>
</protein>
<gene>
    <name evidence="1" type="ORF">PIB30_001400</name>
</gene>
<sequence>MEKQTKLDHLKSMIADVNKMGPNAIILTPPKMGTSLNPSRSSSPMVVTSAFVAELIKPVPMGFNKQGLERKWPERAKGMKGSQQNLEGHCWTRCIRNREAMRTHLDMGGTSKRRIWHRCVRIKSLYAYASVGFSIYK</sequence>
<proteinExistence type="predicted"/>
<accession>A0ABU6Z1H2</accession>
<keyword evidence="2" id="KW-1185">Reference proteome</keyword>